<evidence type="ECO:0000256" key="3">
    <source>
        <dbReference type="ARBA" id="ARBA00022490"/>
    </source>
</evidence>
<keyword evidence="2" id="KW-0813">Transport</keyword>
<keyword evidence="3" id="KW-0963">Cytoplasm</keyword>
<reference evidence="6 7" key="1">
    <citation type="journal article" date="2024" name="Science">
        <title>Giant polyketide synthase enzymes in the biosynthesis of giant marine polyether toxins.</title>
        <authorList>
            <person name="Fallon T.R."/>
            <person name="Shende V.V."/>
            <person name="Wierzbicki I.H."/>
            <person name="Pendleton A.L."/>
            <person name="Watervoot N.F."/>
            <person name="Auber R.P."/>
            <person name="Gonzalez D.J."/>
            <person name="Wisecaver J.H."/>
            <person name="Moore B.S."/>
        </authorList>
    </citation>
    <scope>NUCLEOTIDE SEQUENCE [LARGE SCALE GENOMIC DNA]</scope>
    <source>
        <strain evidence="6 7">12B1</strain>
    </source>
</reference>
<comment type="caution">
    <text evidence="6">The sequence shown here is derived from an EMBL/GenBank/DDBJ whole genome shotgun (WGS) entry which is preliminary data.</text>
</comment>
<organism evidence="6 7">
    <name type="scientific">Prymnesium parvum</name>
    <name type="common">Toxic golden alga</name>
    <dbReference type="NCBI Taxonomy" id="97485"/>
    <lineage>
        <taxon>Eukaryota</taxon>
        <taxon>Haptista</taxon>
        <taxon>Haptophyta</taxon>
        <taxon>Prymnesiophyceae</taxon>
        <taxon>Prymnesiales</taxon>
        <taxon>Prymnesiaceae</taxon>
        <taxon>Prymnesium</taxon>
    </lineage>
</organism>
<name>A0AB34K351_PRYPA</name>
<dbReference type="InterPro" id="IPR001180">
    <property type="entry name" value="CNH_dom"/>
</dbReference>
<comment type="subcellular location">
    <subcellularLocation>
        <location evidence="1">Cytoplasm</location>
    </subcellularLocation>
</comment>
<dbReference type="AlphaFoldDB" id="A0AB34K351"/>
<dbReference type="InterPro" id="IPR036322">
    <property type="entry name" value="WD40_repeat_dom_sf"/>
</dbReference>
<dbReference type="GO" id="GO:0016020">
    <property type="term" value="C:membrane"/>
    <property type="evidence" value="ECO:0007669"/>
    <property type="project" value="TreeGrafter"/>
</dbReference>
<dbReference type="SUPFAM" id="SSF50978">
    <property type="entry name" value="WD40 repeat-like"/>
    <property type="match status" value="1"/>
</dbReference>
<dbReference type="InterPro" id="IPR032914">
    <property type="entry name" value="Vam6/VPS39/TRAP1"/>
</dbReference>
<dbReference type="PROSITE" id="PS50219">
    <property type="entry name" value="CNH"/>
    <property type="match status" value="1"/>
</dbReference>
<protein>
    <recommendedName>
        <fullName evidence="5">CNH domain-containing protein</fullName>
    </recommendedName>
</protein>
<evidence type="ECO:0000313" key="7">
    <source>
        <dbReference type="Proteomes" id="UP001515480"/>
    </source>
</evidence>
<dbReference type="GO" id="GO:0034058">
    <property type="term" value="P:endosomal vesicle fusion"/>
    <property type="evidence" value="ECO:0007669"/>
    <property type="project" value="TreeGrafter"/>
</dbReference>
<dbReference type="GO" id="GO:0015031">
    <property type="term" value="P:protein transport"/>
    <property type="evidence" value="ECO:0007669"/>
    <property type="project" value="UniProtKB-KW"/>
</dbReference>
<dbReference type="EMBL" id="JBGBPQ010000002">
    <property type="protein sequence ID" value="KAL1528933.1"/>
    <property type="molecule type" value="Genomic_DNA"/>
</dbReference>
<sequence length="977" mass="105423">MRRQTEWRAFSLEAALPLHQEVPGGLESLAAHSEWVVVGTSDGQLLLYATLPAFGLSARRSLGCGKKPVESVTVIDPAAEGGLLAVCDAMVWVCQIQDGVQIAGSLPSSKGSSALCVSLVDGVAHVCVGSRRRMQLFRWDGREYFMYQSLELPHTPVTLAWHAEAVVVGFKKASGYAIVRVDALDVSGGTQAATQLSLLPVATPRACLAIVPPQVPPPSLAPPPDERGGADILLGSSDGVGLFVTSKGQPSERGRISWSAQPSCLVRSGPYIVALVGEALQVHSICAEDSLLVQQVPLLHEPHVQGAVRTLASTSEGGVLVGSARSIALLRQLPLPQQLEQLLQQGRPKEASSLLRAACSAPFASSPQVAALPDEGEVTVESPAEGRENGAARLRYPQLELESMSLAVAFFHLSRSAVKPSQLLAIVPEFAPANFTPSGDRHLLPQHGTLRALLASAGESVRSDSARWRSVLSLLADCVEVVCDRIFPFAARHASARALEAEAERQLCIGESLLLQASVEARTAHADRLLHRARVFCASAECAQALRDAQRHSALALLLLHTGEQEQALQIWEALGRGRLEEQEADPVRPTVALLGGELRQRMGLPPLAPSTVLRRSVWVLEMHPAEAKAIFLNPLQSVDVESVIDHLTAVCGATSALLVEYLEWHLARPSKGAAPRLAPEESLERAVRTRLAGLYVTQLEQPAGGEAAAAARARLEQLLESTDVYDAAEILRRVSECPAALDDTSVLMARLGLHREALLSLVHGKRALDRARAYCHRYARDEAQRHDLVCLLLRLLFDRAAVPNRAAGDVALTRRDAQRQAASYAEAEAWADACCAYAVRLIKEQAVALPAERVVGLIPSDLPLNAVRGYFAAVLPHQVHRVHDAQLRRGLARALHQQTQQQLQRLRERRVVVTADRQCQVSGKAIGDAAFAVYPNNSVVLFNQCSRGDDEAVCPVTGRDFALLPIDLRFECLQTD</sequence>
<dbReference type="Pfam" id="PF00780">
    <property type="entry name" value="CNH"/>
    <property type="match status" value="1"/>
</dbReference>
<keyword evidence="7" id="KW-1185">Reference proteome</keyword>
<dbReference type="GO" id="GO:0005737">
    <property type="term" value="C:cytoplasm"/>
    <property type="evidence" value="ECO:0007669"/>
    <property type="project" value="UniProtKB-SubCell"/>
</dbReference>
<evidence type="ECO:0000259" key="5">
    <source>
        <dbReference type="PROSITE" id="PS50219"/>
    </source>
</evidence>
<dbReference type="PANTHER" id="PTHR12894">
    <property type="entry name" value="CNH DOMAIN CONTAINING"/>
    <property type="match status" value="1"/>
</dbReference>
<keyword evidence="4" id="KW-0653">Protein transport</keyword>
<evidence type="ECO:0000313" key="6">
    <source>
        <dbReference type="EMBL" id="KAL1528933.1"/>
    </source>
</evidence>
<dbReference type="InterPro" id="IPR019453">
    <property type="entry name" value="VPS39/TGFA1_Znf"/>
</dbReference>
<dbReference type="Pfam" id="PF10367">
    <property type="entry name" value="zf-Vps39_C"/>
    <property type="match status" value="1"/>
</dbReference>
<evidence type="ECO:0000256" key="4">
    <source>
        <dbReference type="ARBA" id="ARBA00022927"/>
    </source>
</evidence>
<evidence type="ECO:0000256" key="2">
    <source>
        <dbReference type="ARBA" id="ARBA00022448"/>
    </source>
</evidence>
<dbReference type="GO" id="GO:0006914">
    <property type="term" value="P:autophagy"/>
    <property type="evidence" value="ECO:0007669"/>
    <property type="project" value="TreeGrafter"/>
</dbReference>
<gene>
    <name evidence="6" type="ORF">AB1Y20_010255</name>
</gene>
<accession>A0AB34K351</accession>
<evidence type="ECO:0000256" key="1">
    <source>
        <dbReference type="ARBA" id="ARBA00004496"/>
    </source>
</evidence>
<proteinExistence type="predicted"/>
<feature type="domain" description="CNH" evidence="5">
    <location>
        <begin position="23"/>
        <end position="311"/>
    </location>
</feature>
<dbReference type="PANTHER" id="PTHR12894:SF27">
    <property type="entry name" value="TRANSFORMING GROWTH FACTOR-BETA RECEPTOR-ASSOCIATED PROTEIN 1"/>
    <property type="match status" value="1"/>
</dbReference>
<dbReference type="Proteomes" id="UP001515480">
    <property type="component" value="Unassembled WGS sequence"/>
</dbReference>